<evidence type="ECO:0000313" key="1">
    <source>
        <dbReference type="EMBL" id="MED6237212.1"/>
    </source>
</evidence>
<reference evidence="1 2" key="1">
    <citation type="submission" date="2021-07" db="EMBL/GenBank/DDBJ databases">
        <authorList>
            <person name="Palmer J.M."/>
        </authorList>
    </citation>
    <scope>NUCLEOTIDE SEQUENCE [LARGE SCALE GENOMIC DNA]</scope>
    <source>
        <strain evidence="1 2">AT_MEX2019</strain>
        <tissue evidence="1">Muscle</tissue>
    </source>
</reference>
<gene>
    <name evidence="1" type="ORF">ATANTOWER_020854</name>
</gene>
<evidence type="ECO:0000313" key="2">
    <source>
        <dbReference type="Proteomes" id="UP001345963"/>
    </source>
</evidence>
<dbReference type="EMBL" id="JAHUTI010014279">
    <property type="protein sequence ID" value="MED6237212.1"/>
    <property type="molecule type" value="Genomic_DNA"/>
</dbReference>
<organism evidence="1 2">
    <name type="scientific">Ataeniobius toweri</name>
    <dbReference type="NCBI Taxonomy" id="208326"/>
    <lineage>
        <taxon>Eukaryota</taxon>
        <taxon>Metazoa</taxon>
        <taxon>Chordata</taxon>
        <taxon>Craniata</taxon>
        <taxon>Vertebrata</taxon>
        <taxon>Euteleostomi</taxon>
        <taxon>Actinopterygii</taxon>
        <taxon>Neopterygii</taxon>
        <taxon>Teleostei</taxon>
        <taxon>Neoteleostei</taxon>
        <taxon>Acanthomorphata</taxon>
        <taxon>Ovalentaria</taxon>
        <taxon>Atherinomorphae</taxon>
        <taxon>Cyprinodontiformes</taxon>
        <taxon>Goodeidae</taxon>
        <taxon>Ataeniobius</taxon>
    </lineage>
</organism>
<protein>
    <submittedName>
        <fullName evidence="1">Uncharacterized protein</fullName>
    </submittedName>
</protein>
<keyword evidence="2" id="KW-1185">Reference proteome</keyword>
<accession>A0ABU7AGA9</accession>
<comment type="caution">
    <text evidence="1">The sequence shown here is derived from an EMBL/GenBank/DDBJ whole genome shotgun (WGS) entry which is preliminary data.</text>
</comment>
<name>A0ABU7AGA9_9TELE</name>
<dbReference type="Proteomes" id="UP001345963">
    <property type="component" value="Unassembled WGS sequence"/>
</dbReference>
<sequence>MGTLLSLSPSSRSTAAPLKKKLVVRKLLEVPDDREEKKKRYSGLMHALHYKKRLMALGSKKKVDLQAASEGPNTGHKIRHRSIHVAGPTIQEKEMCIRRVVVQVSTVGGDIEGHQFHPPKLINLGLSLLTAKVTDPYKEVRKKLIY</sequence>
<proteinExistence type="predicted"/>